<evidence type="ECO:0000313" key="2">
    <source>
        <dbReference type="EMBL" id="WNQ11170.1"/>
    </source>
</evidence>
<feature type="transmembrane region" description="Helical" evidence="1">
    <location>
        <begin position="235"/>
        <end position="254"/>
    </location>
</feature>
<organism evidence="2 3">
    <name type="scientific">Paenibacillus aurantius</name>
    <dbReference type="NCBI Taxonomy" id="2918900"/>
    <lineage>
        <taxon>Bacteria</taxon>
        <taxon>Bacillati</taxon>
        <taxon>Bacillota</taxon>
        <taxon>Bacilli</taxon>
        <taxon>Bacillales</taxon>
        <taxon>Paenibacillaceae</taxon>
        <taxon>Paenibacillus</taxon>
    </lineage>
</organism>
<dbReference type="Proteomes" id="UP001305702">
    <property type="component" value="Chromosome"/>
</dbReference>
<reference evidence="2 3" key="1">
    <citation type="submission" date="2022-02" db="EMBL/GenBank/DDBJ databases">
        <title>Paenibacillus sp. MBLB1776 Whole Genome Shotgun Sequencing.</title>
        <authorList>
            <person name="Hwang C.Y."/>
            <person name="Cho E.-S."/>
            <person name="Seo M.-J."/>
        </authorList>
    </citation>
    <scope>NUCLEOTIDE SEQUENCE [LARGE SCALE GENOMIC DNA]</scope>
    <source>
        <strain evidence="2 3">MBLB1776</strain>
    </source>
</reference>
<protein>
    <submittedName>
        <fullName evidence="2">Uncharacterized protein</fullName>
    </submittedName>
</protein>
<keyword evidence="1" id="KW-0812">Transmembrane</keyword>
<dbReference type="AlphaFoldDB" id="A0AA96RD55"/>
<feature type="transmembrane region" description="Helical" evidence="1">
    <location>
        <begin position="178"/>
        <end position="198"/>
    </location>
</feature>
<dbReference type="EMBL" id="CP130318">
    <property type="protein sequence ID" value="WNQ11170.1"/>
    <property type="molecule type" value="Genomic_DNA"/>
</dbReference>
<feature type="transmembrane region" description="Helical" evidence="1">
    <location>
        <begin position="205"/>
        <end position="223"/>
    </location>
</feature>
<keyword evidence="1" id="KW-0472">Membrane</keyword>
<dbReference type="KEGG" id="paun:MJA45_26815"/>
<evidence type="ECO:0000256" key="1">
    <source>
        <dbReference type="SAM" id="Phobius"/>
    </source>
</evidence>
<feature type="transmembrane region" description="Helical" evidence="1">
    <location>
        <begin position="72"/>
        <end position="91"/>
    </location>
</feature>
<name>A0AA96RD55_9BACL</name>
<proteinExistence type="predicted"/>
<evidence type="ECO:0000313" key="3">
    <source>
        <dbReference type="Proteomes" id="UP001305702"/>
    </source>
</evidence>
<keyword evidence="1" id="KW-1133">Transmembrane helix</keyword>
<accession>A0AA96RD55</accession>
<keyword evidence="3" id="KW-1185">Reference proteome</keyword>
<sequence length="269" mass="28636">MREPTDDQLNELEKELRRAMPDYLARSPRPGETQSLLLSLQEEFNTLKEEPSALPAASAVAPSLYRLVRSQLLLYSWSFWLAGLLLLVLLLTSGSSGRFLGPGGLYSLLLPVLLFSGMAYSLRASNGAMRLLESITPYPPVLLLLGRWVIVLGLTVLLGAAGSLAVSFEEAPVPALEFLLGWLTPLVFAGGLLGWLLLWRGSTTALTVSIVGWAVQMTAAKAWTAGIPSWGLDGMALQGSFLAAGLLLAAAALVKATRLQPPSAPGGAR</sequence>
<feature type="transmembrane region" description="Helical" evidence="1">
    <location>
        <begin position="103"/>
        <end position="122"/>
    </location>
</feature>
<gene>
    <name evidence="2" type="ORF">MJA45_26815</name>
</gene>
<dbReference type="RefSeq" id="WP_315604946.1">
    <property type="nucleotide sequence ID" value="NZ_CP130318.1"/>
</dbReference>
<feature type="transmembrane region" description="Helical" evidence="1">
    <location>
        <begin position="142"/>
        <end position="166"/>
    </location>
</feature>